<evidence type="ECO:0000256" key="1">
    <source>
        <dbReference type="SAM" id="SignalP"/>
    </source>
</evidence>
<feature type="chain" id="PRO_5012207143" description="Copper(I)-binding protein" evidence="1">
    <location>
        <begin position="31"/>
        <end position="197"/>
    </location>
</feature>
<evidence type="ECO:0008006" key="4">
    <source>
        <dbReference type="Google" id="ProtNLM"/>
    </source>
</evidence>
<dbReference type="InterPro" id="IPR058248">
    <property type="entry name" value="Lxx211020-like"/>
</dbReference>
<dbReference type="EMBL" id="FRXO01000004">
    <property type="protein sequence ID" value="SHO65522.1"/>
    <property type="molecule type" value="Genomic_DNA"/>
</dbReference>
<dbReference type="SUPFAM" id="SSF110087">
    <property type="entry name" value="DR1885-like metal-binding protein"/>
    <property type="match status" value="1"/>
</dbReference>
<dbReference type="Proteomes" id="UP000186406">
    <property type="component" value="Unassembled WGS sequence"/>
</dbReference>
<dbReference type="Pfam" id="PF04314">
    <property type="entry name" value="PCuAC"/>
    <property type="match status" value="1"/>
</dbReference>
<dbReference type="AlphaFoldDB" id="A0A1M7ZL29"/>
<keyword evidence="3" id="KW-1185">Reference proteome</keyword>
<dbReference type="PANTHER" id="PTHR36302:SF1">
    <property type="entry name" value="COPPER CHAPERONE PCU(A)C"/>
    <property type="match status" value="1"/>
</dbReference>
<dbReference type="Gene3D" id="2.60.40.1890">
    <property type="entry name" value="PCu(A)C copper chaperone"/>
    <property type="match status" value="1"/>
</dbReference>
<dbReference type="InterPro" id="IPR007410">
    <property type="entry name" value="LpqE-like"/>
</dbReference>
<proteinExistence type="predicted"/>
<evidence type="ECO:0000313" key="2">
    <source>
        <dbReference type="EMBL" id="SHO65522.1"/>
    </source>
</evidence>
<dbReference type="PANTHER" id="PTHR36302">
    <property type="entry name" value="BLR7088 PROTEIN"/>
    <property type="match status" value="1"/>
</dbReference>
<reference evidence="2 3" key="1">
    <citation type="submission" date="2016-12" db="EMBL/GenBank/DDBJ databases">
        <authorList>
            <person name="Song W.-J."/>
            <person name="Kurnit D.M."/>
        </authorList>
    </citation>
    <scope>NUCLEOTIDE SEQUENCE [LARGE SCALE GENOMIC DNA]</scope>
    <source>
        <strain evidence="2 3">DSM 19599</strain>
    </source>
</reference>
<name>A0A1M7ZL29_9HYPH</name>
<organism evidence="2 3">
    <name type="scientific">Pseudoxanthobacter soli DSM 19599</name>
    <dbReference type="NCBI Taxonomy" id="1123029"/>
    <lineage>
        <taxon>Bacteria</taxon>
        <taxon>Pseudomonadati</taxon>
        <taxon>Pseudomonadota</taxon>
        <taxon>Alphaproteobacteria</taxon>
        <taxon>Hyphomicrobiales</taxon>
        <taxon>Segnochrobactraceae</taxon>
        <taxon>Pseudoxanthobacter</taxon>
    </lineage>
</organism>
<accession>A0A1M7ZL29</accession>
<dbReference type="RefSeq" id="WP_073628536.1">
    <property type="nucleotide sequence ID" value="NZ_FRXO01000004.1"/>
</dbReference>
<dbReference type="OrthoDB" id="9796962at2"/>
<dbReference type="STRING" id="1123029.SAMN02745172_02167"/>
<feature type="signal peptide" evidence="1">
    <location>
        <begin position="1"/>
        <end position="30"/>
    </location>
</feature>
<protein>
    <recommendedName>
        <fullName evidence="4">Copper(I)-binding protein</fullName>
    </recommendedName>
</protein>
<evidence type="ECO:0000313" key="3">
    <source>
        <dbReference type="Proteomes" id="UP000186406"/>
    </source>
</evidence>
<dbReference type="InterPro" id="IPR036182">
    <property type="entry name" value="PCuAC_sf"/>
</dbReference>
<gene>
    <name evidence="2" type="ORF">SAMN02745172_02167</name>
</gene>
<keyword evidence="1" id="KW-0732">Signal</keyword>
<sequence>MSAQTLSNVRSRLRATVVAALLVAPLSAVMAVPLAGPAAAHGFKVGDLELAHPWARATPPGAKVGGGYVTIENTGGTADRLISATADVAGRTEIHEMAVTDGVMTMRPMNEGVEIPAHGEVALKPGGYHLMLMELKQPLKAGESFSGTLTFEKAGTVKVKFSVEPIGTTTPSEMAMPDGMTMDHGSDGMQMDHGNAQ</sequence>